<evidence type="ECO:0000256" key="4">
    <source>
        <dbReference type="SAM" id="MobiDB-lite"/>
    </source>
</evidence>
<dbReference type="SUPFAM" id="SSF53335">
    <property type="entry name" value="S-adenosyl-L-methionine-dependent methyltransferases"/>
    <property type="match status" value="1"/>
</dbReference>
<accession>A0A0A2VM54</accession>
<keyword evidence="2 6" id="KW-0808">Transferase</keyword>
<comment type="caution">
    <text evidence="6">The sequence shown here is derived from an EMBL/GenBank/DDBJ whole genome shotgun (WGS) entry which is preliminary data.</text>
</comment>
<keyword evidence="3" id="KW-0949">S-adenosyl-L-methionine</keyword>
<dbReference type="AlphaFoldDB" id="A0A0A2VM54"/>
<proteinExistence type="predicted"/>
<evidence type="ECO:0000256" key="1">
    <source>
        <dbReference type="ARBA" id="ARBA00022603"/>
    </source>
</evidence>
<evidence type="ECO:0000259" key="5">
    <source>
        <dbReference type="Pfam" id="PF00891"/>
    </source>
</evidence>
<evidence type="ECO:0000313" key="6">
    <source>
        <dbReference type="EMBL" id="KGQ08658.1"/>
    </source>
</evidence>
<evidence type="ECO:0000256" key="2">
    <source>
        <dbReference type="ARBA" id="ARBA00022679"/>
    </source>
</evidence>
<feature type="domain" description="O-methyltransferase C-terminal" evidence="5">
    <location>
        <begin position="274"/>
        <end position="424"/>
    </location>
</feature>
<dbReference type="PANTHER" id="PTHR43712">
    <property type="entry name" value="PUTATIVE (AFU_ORTHOLOGUE AFUA_4G14580)-RELATED"/>
    <property type="match status" value="1"/>
</dbReference>
<organism evidence="6 7">
    <name type="scientific">Beauveria bassiana D1-5</name>
    <dbReference type="NCBI Taxonomy" id="1245745"/>
    <lineage>
        <taxon>Eukaryota</taxon>
        <taxon>Fungi</taxon>
        <taxon>Dikarya</taxon>
        <taxon>Ascomycota</taxon>
        <taxon>Pezizomycotina</taxon>
        <taxon>Sordariomycetes</taxon>
        <taxon>Hypocreomycetidae</taxon>
        <taxon>Hypocreales</taxon>
        <taxon>Cordycipitaceae</taxon>
        <taxon>Beauveria</taxon>
    </lineage>
</organism>
<dbReference type="InterPro" id="IPR016461">
    <property type="entry name" value="COMT-like"/>
</dbReference>
<feature type="compositionally biased region" description="Low complexity" evidence="4">
    <location>
        <begin position="1"/>
        <end position="18"/>
    </location>
</feature>
<gene>
    <name evidence="6" type="ORF">BBAD15_g6008</name>
</gene>
<dbReference type="GO" id="GO:0008171">
    <property type="term" value="F:O-methyltransferase activity"/>
    <property type="evidence" value="ECO:0007669"/>
    <property type="project" value="InterPro"/>
</dbReference>
<dbReference type="PROSITE" id="PS51683">
    <property type="entry name" value="SAM_OMT_II"/>
    <property type="match status" value="1"/>
</dbReference>
<dbReference type="HOGENOM" id="CLU_005533_1_4_1"/>
<dbReference type="Gene3D" id="3.40.50.150">
    <property type="entry name" value="Vaccinia Virus protein VP39"/>
    <property type="match status" value="1"/>
</dbReference>
<dbReference type="OrthoDB" id="1606438at2759"/>
<dbReference type="Proteomes" id="UP000030106">
    <property type="component" value="Unassembled WGS sequence"/>
</dbReference>
<sequence>MPGTTSNGSPPTTNGNGTAPRGSVTHLATLSEAIRTKTTLLTNSLNEKHLDAPSFKLGGSTSFALDELDLPDKATRNELIALTKELHDLLVGPKDTLKNLAWNSVSYIPLEAICEFRVAEAVPPTGSIPYADLALKIEHLTGIKVIVSDLKCILRLAMANYLFSEPIPNHVAHSRSSLLMLEDPSVASWVGMFTTDLLRPIVNTVEAMKKWPGSQEPNETGVNIAYRNNTPFFEFMQSDQTRMKRYGLAMEAHGDRDGFDLTHTINGYPWADLGAAKVVDIGGSQGHVAFALAEAFPQLSFIVQEKPQLRTEKAIGQVPQHLADRVALTAHDCFNPQPVEAKVYFFRHVFHAFSDKYAVATLKALVPVMKPGARVVINDYVLPQPGILPQSDEKSVRTMDQLMRTVCNAREREAVDWESLFEQADSRFRWKGATKTAGRLSFIEAVWEEEARLPSTNVCDRLVVAVTQEVEGS</sequence>
<name>A0A0A2VM54_BEABA</name>
<dbReference type="eggNOG" id="KOG3178">
    <property type="taxonomic scope" value="Eukaryota"/>
</dbReference>
<feature type="region of interest" description="Disordered" evidence="4">
    <location>
        <begin position="1"/>
        <end position="23"/>
    </location>
</feature>
<protein>
    <submittedName>
        <fullName evidence="6">Sterigmatocystin 8-O-methyltransferase</fullName>
    </submittedName>
</protein>
<keyword evidence="1 6" id="KW-0489">Methyltransferase</keyword>
<dbReference type="GO" id="GO:0032259">
    <property type="term" value="P:methylation"/>
    <property type="evidence" value="ECO:0007669"/>
    <property type="project" value="UniProtKB-KW"/>
</dbReference>
<dbReference type="InterPro" id="IPR029063">
    <property type="entry name" value="SAM-dependent_MTases_sf"/>
</dbReference>
<dbReference type="STRING" id="1245745.A0A0A2VM54"/>
<evidence type="ECO:0000256" key="3">
    <source>
        <dbReference type="ARBA" id="ARBA00022691"/>
    </source>
</evidence>
<dbReference type="EMBL" id="ANFO01000561">
    <property type="protein sequence ID" value="KGQ08658.1"/>
    <property type="molecule type" value="Genomic_DNA"/>
</dbReference>
<evidence type="ECO:0000313" key="7">
    <source>
        <dbReference type="Proteomes" id="UP000030106"/>
    </source>
</evidence>
<dbReference type="PANTHER" id="PTHR43712:SF16">
    <property type="entry name" value="O-METHYLTRANSFERASE ELCB"/>
    <property type="match status" value="1"/>
</dbReference>
<dbReference type="Pfam" id="PF00891">
    <property type="entry name" value="Methyltransf_2"/>
    <property type="match status" value="1"/>
</dbReference>
<dbReference type="InterPro" id="IPR001077">
    <property type="entry name" value="COMT_C"/>
</dbReference>
<reference evidence="6 7" key="1">
    <citation type="submission" date="2012-10" db="EMBL/GenBank/DDBJ databases">
        <title>Genome sequencing and analysis of entomopathogenic fungi Beauveria bassiana D1-5.</title>
        <authorList>
            <person name="Li Q."/>
            <person name="Wang L."/>
            <person name="Zhang Z."/>
            <person name="Wang Q."/>
            <person name="Ren J."/>
            <person name="Wang M."/>
            <person name="Xu W."/>
            <person name="Wang J."/>
            <person name="Lu Y."/>
            <person name="Du Q."/>
            <person name="Sun Z."/>
        </authorList>
    </citation>
    <scope>NUCLEOTIDE SEQUENCE [LARGE SCALE GENOMIC DNA]</scope>
    <source>
        <strain evidence="6 7">D1-5</strain>
    </source>
</reference>